<feature type="compositionally biased region" description="Acidic residues" evidence="1">
    <location>
        <begin position="214"/>
        <end position="233"/>
    </location>
</feature>
<proteinExistence type="predicted"/>
<sequence>MSIFDKIKDVLFTEETDVEETLIRDEDEGEFIEEEKEVKVQKPKPKPLPKPKPRYEDVEAITEDIERIREPESKLENIFDIKADEVKKEEPSITKRLQPKIAKDFEIPQVISPITGVTTEKIDEEAEFVASKPRRTKDSLGTVISPFYGEVELEEFHQQAQVELAVNQMQSDDVEEEEIENISLDQIVASPYEQEEEMVQFSLFGDDAPIRDLQEEEQEQTQEDTEDNEDLPF</sequence>
<keyword evidence="3" id="KW-1185">Reference proteome</keyword>
<dbReference type="RefSeq" id="WP_134168064.1">
    <property type="nucleotide sequence ID" value="NZ_SODD01000004.1"/>
</dbReference>
<accession>A0A4R8A7F1</accession>
<feature type="compositionally biased region" description="Basic residues" evidence="1">
    <location>
        <begin position="41"/>
        <end position="52"/>
    </location>
</feature>
<feature type="region of interest" description="Disordered" evidence="1">
    <location>
        <begin position="22"/>
        <end position="57"/>
    </location>
</feature>
<feature type="compositionally biased region" description="Acidic residues" evidence="1">
    <location>
        <begin position="22"/>
        <end position="35"/>
    </location>
</feature>
<feature type="region of interest" description="Disordered" evidence="1">
    <location>
        <begin position="205"/>
        <end position="233"/>
    </location>
</feature>
<evidence type="ECO:0000313" key="2">
    <source>
        <dbReference type="EMBL" id="TDW25531.1"/>
    </source>
</evidence>
<dbReference type="AlphaFoldDB" id="A0A4R8A7F1"/>
<dbReference type="EMBL" id="SODD01000004">
    <property type="protein sequence ID" value="TDW25531.1"/>
    <property type="molecule type" value="Genomic_DNA"/>
</dbReference>
<gene>
    <name evidence="2" type="ORF">EDD63_10459</name>
</gene>
<reference evidence="2 3" key="1">
    <citation type="submission" date="2019-03" db="EMBL/GenBank/DDBJ databases">
        <title>Genomic Encyclopedia of Type Strains, Phase IV (KMG-IV): sequencing the most valuable type-strain genomes for metagenomic binning, comparative biology and taxonomic classification.</title>
        <authorList>
            <person name="Goeker M."/>
        </authorList>
    </citation>
    <scope>NUCLEOTIDE SEQUENCE [LARGE SCALE GENOMIC DNA]</scope>
    <source>
        <strain evidence="2 3">DSM 28867</strain>
    </source>
</reference>
<evidence type="ECO:0000313" key="3">
    <source>
        <dbReference type="Proteomes" id="UP000294743"/>
    </source>
</evidence>
<dbReference type="OrthoDB" id="1655868at2"/>
<comment type="caution">
    <text evidence="2">The sequence shown here is derived from an EMBL/GenBank/DDBJ whole genome shotgun (WGS) entry which is preliminary data.</text>
</comment>
<evidence type="ECO:0000256" key="1">
    <source>
        <dbReference type="SAM" id="MobiDB-lite"/>
    </source>
</evidence>
<protein>
    <submittedName>
        <fullName evidence="2">Uncharacterized protein</fullName>
    </submittedName>
</protein>
<name>A0A4R8A7F1_9FIRM</name>
<organism evidence="2 3">
    <name type="scientific">Breznakia blatticola</name>
    <dbReference type="NCBI Taxonomy" id="1754012"/>
    <lineage>
        <taxon>Bacteria</taxon>
        <taxon>Bacillati</taxon>
        <taxon>Bacillota</taxon>
        <taxon>Erysipelotrichia</taxon>
        <taxon>Erysipelotrichales</taxon>
        <taxon>Erysipelotrichaceae</taxon>
        <taxon>Breznakia</taxon>
    </lineage>
</organism>
<dbReference type="Proteomes" id="UP000294743">
    <property type="component" value="Unassembled WGS sequence"/>
</dbReference>